<dbReference type="CDD" id="cd00056">
    <property type="entry name" value="ENDO3c"/>
    <property type="match status" value="2"/>
</dbReference>
<reference evidence="17 18" key="1">
    <citation type="submission" date="2022-12" db="EMBL/GenBank/DDBJ databases">
        <title>Chromosome-level genome assembly of true bugs.</title>
        <authorList>
            <person name="Ma L."/>
            <person name="Li H."/>
        </authorList>
    </citation>
    <scope>NUCLEOTIDE SEQUENCE [LARGE SCALE GENOMIC DNA]</scope>
    <source>
        <strain evidence="17">Lab_2022b</strain>
    </source>
</reference>
<evidence type="ECO:0000259" key="15">
    <source>
        <dbReference type="SMART" id="SM00278"/>
    </source>
</evidence>
<proteinExistence type="inferred from homology"/>
<dbReference type="SUPFAM" id="SSF48150">
    <property type="entry name" value="DNA-glycosylase"/>
    <property type="match status" value="2"/>
</dbReference>
<sequence>MARRLIVKRSELNLKMMLEGGQCFRWKETNASEWTGVMRELLWIIRQFDNHLEYEVYANESKKSGGRAELSQYDGILESYLRLNDDVSKYYEDWSNRDPHFKKVATAYTGIRILNQHPVENIFSFICSSNNNIKRISGMVEKLCELYGNKIIKLNGSTYYTFPDVASLAEPSVEQQLRNAGFGYRAKYIQQSANMINSLGTDEFIKNLQSSSYESAKQQLMKLPGIGAKVADCICLMSLGHLEAVPVDTHVFKIASDIYLPHLRTAKTVTNKVYDEIGDHFRRLYGPLAGWAHAILFCADLKINNETKVETKSNNKNGKRKSSDSSKLNSDSERIEEGTIECRREELNLRITLNSGQTYRWSELGEDMWRGVYHGRVWTLRQYDDKIDFSCVRNRIEEPASKKGPNVDVDAAQLLRQYFRLDFPLLEHYKRWSHLDQHFNEISTNFYGLRMIKQDIVENLFAFICSSQNTIQRMREMVEALCELYGDEIATVDGRLYYDFPSVDKLTAENVEKDLRNANFGYRAAYVRNSARYIVENGAELWFNKLCQLPYQQAKLELMKLPGIGAKVADCICLTALDHLETIPVDTHVYQIATKYYLPHLANNKKSRPNISAKVYEEIGDCFRNKFGDYAGWAHTVLFCSDLRQHRDLRSDR</sequence>
<keyword evidence="6" id="KW-0234">DNA repair</keyword>
<evidence type="ECO:0000313" key="18">
    <source>
        <dbReference type="Proteomes" id="UP001461498"/>
    </source>
</evidence>
<comment type="similarity">
    <text evidence="2">Belongs to the type-1 OGG1 family.</text>
</comment>
<dbReference type="Pfam" id="PF00730">
    <property type="entry name" value="HhH-GPD"/>
    <property type="match status" value="2"/>
</dbReference>
<feature type="domain" description="Helix-hairpin-helix DNA-binding motif class 1" evidence="15">
    <location>
        <begin position="556"/>
        <end position="575"/>
    </location>
</feature>
<keyword evidence="4" id="KW-0227">DNA damage</keyword>
<dbReference type="SUPFAM" id="SSF55945">
    <property type="entry name" value="TATA-box binding protein-like"/>
    <property type="match status" value="2"/>
</dbReference>
<evidence type="ECO:0000256" key="12">
    <source>
        <dbReference type="ARBA" id="ARBA00044632"/>
    </source>
</evidence>
<accession>A0AAW1CP39</accession>
<comment type="subcellular location">
    <subcellularLocation>
        <location evidence="1">Nucleus</location>
    </subcellularLocation>
</comment>
<comment type="catalytic activity">
    <reaction evidence="12">
        <text>2'-deoxyribonucleotide-(2'-deoxyribose 5'-phosphate)-2'-deoxyribonucleotide-DNA = a 3'-end 2'-deoxyribonucleotide-(2,3-dehydro-2,3-deoxyribose 5'-phosphate)-DNA + a 5'-end 5'-phospho-2'-deoxyribonucleoside-DNA + H(+)</text>
        <dbReference type="Rhea" id="RHEA:66592"/>
        <dbReference type="Rhea" id="RHEA-COMP:13180"/>
        <dbReference type="Rhea" id="RHEA-COMP:16897"/>
        <dbReference type="Rhea" id="RHEA-COMP:17067"/>
        <dbReference type="ChEBI" id="CHEBI:15378"/>
        <dbReference type="ChEBI" id="CHEBI:136412"/>
        <dbReference type="ChEBI" id="CHEBI:157695"/>
        <dbReference type="ChEBI" id="CHEBI:167181"/>
        <dbReference type="EC" id="4.2.99.18"/>
    </reaction>
</comment>
<dbReference type="InterPro" id="IPR052054">
    <property type="entry name" value="Oxidative_DNA_repair_enzyme"/>
</dbReference>
<comment type="caution">
    <text evidence="17">The sequence shown here is derived from an EMBL/GenBank/DDBJ whole genome shotgun (WGS) entry which is preliminary data.</text>
</comment>
<evidence type="ECO:0000256" key="14">
    <source>
        <dbReference type="SAM" id="MobiDB-lite"/>
    </source>
</evidence>
<keyword evidence="10" id="KW-0326">Glycosidase</keyword>
<dbReference type="AlphaFoldDB" id="A0AAW1CP39"/>
<dbReference type="Gene3D" id="1.10.340.30">
    <property type="entry name" value="Hypothetical protein, domain 2"/>
    <property type="match status" value="2"/>
</dbReference>
<keyword evidence="8" id="KW-0539">Nucleus</keyword>
<keyword evidence="18" id="KW-1185">Reference proteome</keyword>
<evidence type="ECO:0000313" key="17">
    <source>
        <dbReference type="EMBL" id="KAK9498282.1"/>
    </source>
</evidence>
<dbReference type="Proteomes" id="UP001461498">
    <property type="component" value="Unassembled WGS sequence"/>
</dbReference>
<dbReference type="EMBL" id="JAPXFL010000012">
    <property type="protein sequence ID" value="KAK9498282.1"/>
    <property type="molecule type" value="Genomic_DNA"/>
</dbReference>
<evidence type="ECO:0000256" key="1">
    <source>
        <dbReference type="ARBA" id="ARBA00004123"/>
    </source>
</evidence>
<keyword evidence="5" id="KW-0378">Hydrolase</keyword>
<evidence type="ECO:0000256" key="9">
    <source>
        <dbReference type="ARBA" id="ARBA00023268"/>
    </source>
</evidence>
<evidence type="ECO:0000256" key="10">
    <source>
        <dbReference type="ARBA" id="ARBA00023295"/>
    </source>
</evidence>
<dbReference type="InterPro" id="IPR023170">
    <property type="entry name" value="HhH_base_excis_C"/>
</dbReference>
<evidence type="ECO:0000256" key="8">
    <source>
        <dbReference type="ARBA" id="ARBA00023242"/>
    </source>
</evidence>
<feature type="domain" description="Helix-hairpin-helix DNA-binding motif class 1" evidence="15">
    <location>
        <begin position="218"/>
        <end position="237"/>
    </location>
</feature>
<dbReference type="FunFam" id="1.10.340.30:FF:000006">
    <property type="entry name" value="N-glycosylase/DNA lyase isoform X2"/>
    <property type="match status" value="1"/>
</dbReference>
<dbReference type="SMART" id="SM00278">
    <property type="entry name" value="HhH1"/>
    <property type="match status" value="2"/>
</dbReference>
<dbReference type="InterPro" id="IPR003265">
    <property type="entry name" value="HhH-GPD_domain"/>
</dbReference>
<dbReference type="PANTHER" id="PTHR10242">
    <property type="entry name" value="8-OXOGUANINE DNA GLYCOSYLASE"/>
    <property type="match status" value="1"/>
</dbReference>
<comment type="function">
    <text evidence="11">DNA repair enzyme that incises DNA at 8-oxoG residues. Excises 7,8-dihydro-8-oxoguanine and 2,6-diamino-4-hydroxy-5-N-methylformamidopyrimidine (FAPY) from damaged DNA. Has a beta-lyase activity that nicks DNA 3' to the lesion.</text>
</comment>
<dbReference type="InterPro" id="IPR011257">
    <property type="entry name" value="DNA_glycosylase"/>
</dbReference>
<dbReference type="GO" id="GO:0006285">
    <property type="term" value="P:base-excision repair, AP site formation"/>
    <property type="evidence" value="ECO:0007669"/>
    <property type="project" value="TreeGrafter"/>
</dbReference>
<dbReference type="GO" id="GO:0140078">
    <property type="term" value="F:class I DNA-(apurinic or apyrimidinic site) endonuclease activity"/>
    <property type="evidence" value="ECO:0007669"/>
    <property type="project" value="UniProtKB-EC"/>
</dbReference>
<organism evidence="17 18">
    <name type="scientific">Rhynocoris fuscipes</name>
    <dbReference type="NCBI Taxonomy" id="488301"/>
    <lineage>
        <taxon>Eukaryota</taxon>
        <taxon>Metazoa</taxon>
        <taxon>Ecdysozoa</taxon>
        <taxon>Arthropoda</taxon>
        <taxon>Hexapoda</taxon>
        <taxon>Insecta</taxon>
        <taxon>Pterygota</taxon>
        <taxon>Neoptera</taxon>
        <taxon>Paraneoptera</taxon>
        <taxon>Hemiptera</taxon>
        <taxon>Heteroptera</taxon>
        <taxon>Panheteroptera</taxon>
        <taxon>Cimicomorpha</taxon>
        <taxon>Reduviidae</taxon>
        <taxon>Harpactorinae</taxon>
        <taxon>Harpactorini</taxon>
        <taxon>Rhynocoris</taxon>
    </lineage>
</organism>
<evidence type="ECO:0000256" key="4">
    <source>
        <dbReference type="ARBA" id="ARBA00022763"/>
    </source>
</evidence>
<dbReference type="Gene3D" id="1.10.1670.10">
    <property type="entry name" value="Helix-hairpin-Helix base-excision DNA repair enzymes (C-terminal)"/>
    <property type="match status" value="2"/>
</dbReference>
<dbReference type="SMART" id="SM00478">
    <property type="entry name" value="ENDO3c"/>
    <property type="match status" value="2"/>
</dbReference>
<evidence type="ECO:0000256" key="3">
    <source>
        <dbReference type="ARBA" id="ARBA00012720"/>
    </source>
</evidence>
<feature type="region of interest" description="Disordered" evidence="14">
    <location>
        <begin position="310"/>
        <end position="335"/>
    </location>
</feature>
<evidence type="ECO:0000259" key="16">
    <source>
        <dbReference type="SMART" id="SM00478"/>
    </source>
</evidence>
<keyword evidence="9" id="KW-0511">Multifunctional enzyme</keyword>
<evidence type="ECO:0000256" key="7">
    <source>
        <dbReference type="ARBA" id="ARBA00023239"/>
    </source>
</evidence>
<dbReference type="GO" id="GO:0006289">
    <property type="term" value="P:nucleotide-excision repair"/>
    <property type="evidence" value="ECO:0007669"/>
    <property type="project" value="InterPro"/>
</dbReference>
<dbReference type="FunFam" id="1.10.1670.10:FF:000005">
    <property type="entry name" value="N-glycosylase/DNA lyase OGG1"/>
    <property type="match status" value="2"/>
</dbReference>
<gene>
    <name evidence="17" type="ORF">O3M35_002951</name>
</gene>
<dbReference type="GO" id="GO:0003684">
    <property type="term" value="F:damaged DNA binding"/>
    <property type="evidence" value="ECO:0007669"/>
    <property type="project" value="InterPro"/>
</dbReference>
<evidence type="ECO:0000256" key="2">
    <source>
        <dbReference type="ARBA" id="ARBA00010679"/>
    </source>
</evidence>
<dbReference type="GO" id="GO:0034039">
    <property type="term" value="F:8-oxo-7,8-dihydroguanine DNA N-glycosylase activity"/>
    <property type="evidence" value="ECO:0007669"/>
    <property type="project" value="TreeGrafter"/>
</dbReference>
<feature type="domain" description="HhH-GPD" evidence="16">
    <location>
        <begin position="127"/>
        <end position="301"/>
    </location>
</feature>
<dbReference type="Gene3D" id="3.30.310.40">
    <property type="match status" value="2"/>
</dbReference>
<evidence type="ECO:0000256" key="13">
    <source>
        <dbReference type="ARBA" id="ARBA00073127"/>
    </source>
</evidence>
<protein>
    <recommendedName>
        <fullName evidence="13">N-glycosylase/DNA lyase</fullName>
        <ecNumber evidence="3">4.2.99.18</ecNumber>
    </recommendedName>
</protein>
<evidence type="ECO:0000256" key="11">
    <source>
        <dbReference type="ARBA" id="ARBA00025652"/>
    </source>
</evidence>
<dbReference type="InterPro" id="IPR003583">
    <property type="entry name" value="Hlx-hairpin-Hlx_DNA-bd_motif"/>
</dbReference>
<dbReference type="GO" id="GO:0005634">
    <property type="term" value="C:nucleus"/>
    <property type="evidence" value="ECO:0007669"/>
    <property type="project" value="UniProtKB-SubCell"/>
</dbReference>
<evidence type="ECO:0000256" key="5">
    <source>
        <dbReference type="ARBA" id="ARBA00022801"/>
    </source>
</evidence>
<feature type="domain" description="HhH-GPD" evidence="16">
    <location>
        <begin position="465"/>
        <end position="636"/>
    </location>
</feature>
<dbReference type="EC" id="4.2.99.18" evidence="3"/>
<name>A0AAW1CP39_9HEMI</name>
<keyword evidence="7" id="KW-0456">Lyase</keyword>
<dbReference type="Pfam" id="PF07934">
    <property type="entry name" value="OGG_N"/>
    <property type="match status" value="2"/>
</dbReference>
<dbReference type="PANTHER" id="PTHR10242:SF2">
    <property type="entry name" value="N-GLYCOSYLASE_DNA LYASE"/>
    <property type="match status" value="1"/>
</dbReference>
<evidence type="ECO:0000256" key="6">
    <source>
        <dbReference type="ARBA" id="ARBA00023204"/>
    </source>
</evidence>
<dbReference type="InterPro" id="IPR012904">
    <property type="entry name" value="OGG_N"/>
</dbReference>